<dbReference type="AlphaFoldDB" id="A0A0L8FMT3"/>
<protein>
    <submittedName>
        <fullName evidence="1">Uncharacterized protein</fullName>
    </submittedName>
</protein>
<evidence type="ECO:0000313" key="1">
    <source>
        <dbReference type="EMBL" id="KOF65977.1"/>
    </source>
</evidence>
<accession>A0A0L8FMT3</accession>
<proteinExistence type="predicted"/>
<gene>
    <name evidence="1" type="ORF">OCBIM_22013865mg</name>
</gene>
<reference evidence="1" key="1">
    <citation type="submission" date="2015-07" db="EMBL/GenBank/DDBJ databases">
        <title>MeaNS - Measles Nucleotide Surveillance Program.</title>
        <authorList>
            <person name="Tran T."/>
            <person name="Druce J."/>
        </authorList>
    </citation>
    <scope>NUCLEOTIDE SEQUENCE</scope>
    <source>
        <strain evidence="1">UCB-OBI-ISO-001</strain>
        <tissue evidence="1">Gonad</tissue>
    </source>
</reference>
<dbReference type="EMBL" id="KQ428699">
    <property type="protein sequence ID" value="KOF65977.1"/>
    <property type="molecule type" value="Genomic_DNA"/>
</dbReference>
<organism evidence="1">
    <name type="scientific">Octopus bimaculoides</name>
    <name type="common">California two-spotted octopus</name>
    <dbReference type="NCBI Taxonomy" id="37653"/>
    <lineage>
        <taxon>Eukaryota</taxon>
        <taxon>Metazoa</taxon>
        <taxon>Spiralia</taxon>
        <taxon>Lophotrochozoa</taxon>
        <taxon>Mollusca</taxon>
        <taxon>Cephalopoda</taxon>
        <taxon>Coleoidea</taxon>
        <taxon>Octopodiformes</taxon>
        <taxon>Octopoda</taxon>
        <taxon>Incirrata</taxon>
        <taxon>Octopodidae</taxon>
        <taxon>Octopus</taxon>
    </lineage>
</organism>
<name>A0A0L8FMT3_OCTBM</name>
<sequence>MCNINWHKKKSRSGQRKQLNIRRISSHVQRGDFVGMIPAVKKYFVQIMESTCSRRPMKA</sequence>